<proteinExistence type="predicted"/>
<dbReference type="AlphaFoldDB" id="A7S1T5"/>
<dbReference type="InterPro" id="IPR043504">
    <property type="entry name" value="Peptidase_S1_PA_chymotrypsin"/>
</dbReference>
<dbReference type="PANTHER" id="PTHR24252:SF7">
    <property type="entry name" value="HYALIN"/>
    <property type="match status" value="1"/>
</dbReference>
<feature type="non-terminal residue" evidence="4">
    <location>
        <position position="1"/>
    </location>
</feature>
<feature type="signal peptide" evidence="2">
    <location>
        <begin position="1"/>
        <end position="19"/>
    </location>
</feature>
<dbReference type="PROSITE" id="PS00134">
    <property type="entry name" value="TRYPSIN_HIS"/>
    <property type="match status" value="1"/>
</dbReference>
<dbReference type="MEROPS" id="S01.999"/>
<gene>
    <name evidence="4" type="ORF">NEMVEDRAFT_v1g101334</name>
</gene>
<evidence type="ECO:0000259" key="3">
    <source>
        <dbReference type="PROSITE" id="PS50240"/>
    </source>
</evidence>
<reference evidence="4 5" key="1">
    <citation type="journal article" date="2007" name="Science">
        <title>Sea anemone genome reveals ancestral eumetazoan gene repertoire and genomic organization.</title>
        <authorList>
            <person name="Putnam N.H."/>
            <person name="Srivastava M."/>
            <person name="Hellsten U."/>
            <person name="Dirks B."/>
            <person name="Chapman J."/>
            <person name="Salamov A."/>
            <person name="Terry A."/>
            <person name="Shapiro H."/>
            <person name="Lindquist E."/>
            <person name="Kapitonov V.V."/>
            <person name="Jurka J."/>
            <person name="Genikhovich G."/>
            <person name="Grigoriev I.V."/>
            <person name="Lucas S.M."/>
            <person name="Steele R.E."/>
            <person name="Finnerty J.R."/>
            <person name="Technau U."/>
            <person name="Martindale M.Q."/>
            <person name="Rokhsar D.S."/>
        </authorList>
    </citation>
    <scope>NUCLEOTIDE SEQUENCE [LARGE SCALE GENOMIC DNA]</scope>
    <source>
        <strain evidence="5">CH2 X CH6</strain>
    </source>
</reference>
<dbReference type="Pfam" id="PF00089">
    <property type="entry name" value="Trypsin"/>
    <property type="match status" value="1"/>
</dbReference>
<dbReference type="InterPro" id="IPR001254">
    <property type="entry name" value="Trypsin_dom"/>
</dbReference>
<feature type="domain" description="Peptidase S1" evidence="3">
    <location>
        <begin position="26"/>
        <end position="67"/>
    </location>
</feature>
<dbReference type="InterPro" id="IPR009003">
    <property type="entry name" value="Peptidase_S1_PA"/>
</dbReference>
<keyword evidence="1" id="KW-1015">Disulfide bond</keyword>
<protein>
    <recommendedName>
        <fullName evidence="3">Peptidase S1 domain-containing protein</fullName>
    </recommendedName>
</protein>
<dbReference type="PANTHER" id="PTHR24252">
    <property type="entry name" value="ACROSIN-RELATED"/>
    <property type="match status" value="1"/>
</dbReference>
<dbReference type="EMBL" id="DS469566">
    <property type="protein sequence ID" value="EDO42297.1"/>
    <property type="molecule type" value="Genomic_DNA"/>
</dbReference>
<evidence type="ECO:0000256" key="1">
    <source>
        <dbReference type="ARBA" id="ARBA00023157"/>
    </source>
</evidence>
<accession>A7S1T5</accession>
<evidence type="ECO:0000313" key="5">
    <source>
        <dbReference type="Proteomes" id="UP000001593"/>
    </source>
</evidence>
<dbReference type="SUPFAM" id="SSF50494">
    <property type="entry name" value="Trypsin-like serine proteases"/>
    <property type="match status" value="1"/>
</dbReference>
<feature type="non-terminal residue" evidence="4">
    <location>
        <position position="67"/>
    </location>
</feature>
<dbReference type="InterPro" id="IPR018114">
    <property type="entry name" value="TRYPSIN_HIS"/>
</dbReference>
<dbReference type="Gene3D" id="2.40.10.10">
    <property type="entry name" value="Trypsin-like serine proteases"/>
    <property type="match status" value="1"/>
</dbReference>
<dbReference type="GO" id="GO:0004252">
    <property type="term" value="F:serine-type endopeptidase activity"/>
    <property type="evidence" value="ECO:0007669"/>
    <property type="project" value="InterPro"/>
</dbReference>
<feature type="chain" id="PRO_5002712222" description="Peptidase S1 domain-containing protein" evidence="2">
    <location>
        <begin position="20"/>
        <end position="67"/>
    </location>
</feature>
<dbReference type="GO" id="GO:0006508">
    <property type="term" value="P:proteolysis"/>
    <property type="evidence" value="ECO:0007669"/>
    <property type="project" value="InterPro"/>
</dbReference>
<sequence>LFFFILSSTFSLLLMTGCGQRPMTRVIGGEDAAPHSWPWQVSLRVHGRHNCGGTLIHPDWVVTAAHC</sequence>
<evidence type="ECO:0000256" key="2">
    <source>
        <dbReference type="SAM" id="SignalP"/>
    </source>
</evidence>
<dbReference type="STRING" id="45351.A7S1T5"/>
<name>A7S1T5_NEMVE</name>
<organism evidence="4 5">
    <name type="scientific">Nematostella vectensis</name>
    <name type="common">Starlet sea anemone</name>
    <dbReference type="NCBI Taxonomy" id="45351"/>
    <lineage>
        <taxon>Eukaryota</taxon>
        <taxon>Metazoa</taxon>
        <taxon>Cnidaria</taxon>
        <taxon>Anthozoa</taxon>
        <taxon>Hexacorallia</taxon>
        <taxon>Actiniaria</taxon>
        <taxon>Edwardsiidae</taxon>
        <taxon>Nematostella</taxon>
    </lineage>
</organism>
<evidence type="ECO:0000313" key="4">
    <source>
        <dbReference type="EMBL" id="EDO42297.1"/>
    </source>
</evidence>
<dbReference type="HOGENOM" id="CLU_163459_3_1_1"/>
<dbReference type="InParanoid" id="A7S1T5"/>
<dbReference type="PhylomeDB" id="A7S1T5"/>
<keyword evidence="5" id="KW-1185">Reference proteome</keyword>
<dbReference type="OMA" id="TGHYLGI"/>
<dbReference type="KEGG" id="nve:5514114"/>
<dbReference type="Proteomes" id="UP000001593">
    <property type="component" value="Unassembled WGS sequence"/>
</dbReference>
<dbReference type="PROSITE" id="PS50240">
    <property type="entry name" value="TRYPSIN_DOM"/>
    <property type="match status" value="1"/>
</dbReference>
<keyword evidence="2" id="KW-0732">Signal</keyword>